<dbReference type="InterPro" id="IPR045584">
    <property type="entry name" value="Pilin-like"/>
</dbReference>
<dbReference type="InterPro" id="IPR011453">
    <property type="entry name" value="DUF1559"/>
</dbReference>
<dbReference type="NCBIfam" id="TIGR04294">
    <property type="entry name" value="pre_pil_HX9DG"/>
    <property type="match status" value="1"/>
</dbReference>
<feature type="transmembrane region" description="Helical" evidence="1">
    <location>
        <begin position="12"/>
        <end position="32"/>
    </location>
</feature>
<dbReference type="Pfam" id="PF07963">
    <property type="entry name" value="N_methyl"/>
    <property type="match status" value="1"/>
</dbReference>
<dbReference type="InterPro" id="IPR027558">
    <property type="entry name" value="Pre_pil_HX9DG_C"/>
</dbReference>
<dbReference type="AlphaFoldDB" id="A0A7V9A556"/>
<evidence type="ECO:0000313" key="3">
    <source>
        <dbReference type="EMBL" id="MBA2112868.1"/>
    </source>
</evidence>
<dbReference type="NCBIfam" id="TIGR02532">
    <property type="entry name" value="IV_pilin_GFxxxE"/>
    <property type="match status" value="1"/>
</dbReference>
<evidence type="ECO:0000256" key="1">
    <source>
        <dbReference type="SAM" id="Phobius"/>
    </source>
</evidence>
<dbReference type="PANTHER" id="PTHR30093:SF2">
    <property type="entry name" value="TYPE II SECRETION SYSTEM PROTEIN H"/>
    <property type="match status" value="1"/>
</dbReference>
<dbReference type="EMBL" id="JABRWO010000001">
    <property type="protein sequence ID" value="MBA2112868.1"/>
    <property type="molecule type" value="Genomic_DNA"/>
</dbReference>
<dbReference type="PANTHER" id="PTHR30093">
    <property type="entry name" value="GENERAL SECRETION PATHWAY PROTEIN G"/>
    <property type="match status" value="1"/>
</dbReference>
<evidence type="ECO:0000313" key="4">
    <source>
        <dbReference type="Proteomes" id="UP000551616"/>
    </source>
</evidence>
<dbReference type="Proteomes" id="UP000551616">
    <property type="component" value="Unassembled WGS sequence"/>
</dbReference>
<name>A0A7V9A556_9BACT</name>
<dbReference type="InterPro" id="IPR012902">
    <property type="entry name" value="N_methyl_site"/>
</dbReference>
<dbReference type="SUPFAM" id="SSF54523">
    <property type="entry name" value="Pili subunits"/>
    <property type="match status" value="1"/>
</dbReference>
<keyword evidence="4" id="KW-1185">Reference proteome</keyword>
<organism evidence="3 4">
    <name type="scientific">Bremerella alba</name>
    <dbReference type="NCBI Taxonomy" id="980252"/>
    <lineage>
        <taxon>Bacteria</taxon>
        <taxon>Pseudomonadati</taxon>
        <taxon>Planctomycetota</taxon>
        <taxon>Planctomycetia</taxon>
        <taxon>Pirellulales</taxon>
        <taxon>Pirellulaceae</taxon>
        <taxon>Bremerella</taxon>
    </lineage>
</organism>
<keyword evidence="1" id="KW-0472">Membrane</keyword>
<gene>
    <name evidence="3" type="ORF">HOV93_00090</name>
</gene>
<evidence type="ECO:0000259" key="2">
    <source>
        <dbReference type="Pfam" id="PF07596"/>
    </source>
</evidence>
<accession>A0A7V9A556</accession>
<protein>
    <recommendedName>
        <fullName evidence="2">DUF1559 domain-containing protein</fullName>
    </recommendedName>
</protein>
<reference evidence="3 4" key="1">
    <citation type="submission" date="2020-05" db="EMBL/GenBank/DDBJ databases">
        <title>Bremerella alba sp. nov., a novel planctomycete isolated from the surface of the macroalga Fucus spiralis.</title>
        <authorList>
            <person name="Godinho O."/>
            <person name="Botelho R."/>
            <person name="Albuquerque L."/>
            <person name="Wiegand S."/>
            <person name="Da Costa M.S."/>
            <person name="Lobo-Da-Cunha A."/>
            <person name="Jogler C."/>
            <person name="Lage O.M."/>
        </authorList>
    </citation>
    <scope>NUCLEOTIDE SEQUENCE [LARGE SCALE GENOMIC DNA]</scope>
    <source>
        <strain evidence="3 4">FF15</strain>
    </source>
</reference>
<dbReference type="Gene3D" id="3.30.700.10">
    <property type="entry name" value="Glycoprotein, Type 4 Pilin"/>
    <property type="match status" value="1"/>
</dbReference>
<dbReference type="PROSITE" id="PS00409">
    <property type="entry name" value="PROKAR_NTER_METHYL"/>
    <property type="match status" value="1"/>
</dbReference>
<proteinExistence type="predicted"/>
<comment type="caution">
    <text evidence="3">The sequence shown here is derived from an EMBL/GenBank/DDBJ whole genome shotgun (WGS) entry which is preliminary data.</text>
</comment>
<keyword evidence="1" id="KW-0812">Transmembrane</keyword>
<dbReference type="RefSeq" id="WP_207394407.1">
    <property type="nucleotide sequence ID" value="NZ_JABRWO010000001.1"/>
</dbReference>
<dbReference type="Pfam" id="PF07596">
    <property type="entry name" value="SBP_bac_10"/>
    <property type="match status" value="1"/>
</dbReference>
<feature type="domain" description="DUF1559" evidence="2">
    <location>
        <begin position="33"/>
        <end position="307"/>
    </location>
</feature>
<sequence>MNVQIKRGFTLVELLVVIAIIGILIALLLPAVQQAREAARRMQCTNQQKQLALAMHNYHDTHNTLVPGSRMKGNAGGGSGPSDPVSNVSWIDHGSWYIMILPFVEQSGLDSLIDHNRPWAGTTHNAAARQVQVPMFGCPSDKMIQTCLGTTAEDNYSTWTGSYVVNFGNTNYGQTAQDGLAFQGAPFSQQEGQGFRDITDGLSNTLMTSEVITSDQTTNNLIVSEISYAKGGQTFNGFLTPNSSAPDQSTRGCPLDTAWNNVASCVLLASNWDSIQEVVIAPRSRHTGGVNATLCDGSVRFFSETIDTVTWRSLSTAQGGEVVGEY</sequence>
<keyword evidence="1" id="KW-1133">Transmembrane helix</keyword>